<comment type="caution">
    <text evidence="13">The sequence shown here is derived from an EMBL/GenBank/DDBJ whole genome shotgun (WGS) entry which is preliminary data.</text>
</comment>
<dbReference type="GO" id="GO:0005737">
    <property type="term" value="C:cytoplasm"/>
    <property type="evidence" value="ECO:0007669"/>
    <property type="project" value="UniProtKB-SubCell"/>
</dbReference>
<proteinExistence type="inferred from homology"/>
<dbReference type="CDD" id="cd10027">
    <property type="entry name" value="UDG-F1-like"/>
    <property type="match status" value="1"/>
</dbReference>
<dbReference type="RefSeq" id="WP_137031875.1">
    <property type="nucleotide sequence ID" value="NZ_SZNK01000001.1"/>
</dbReference>
<dbReference type="SMART" id="SM00986">
    <property type="entry name" value="UDG"/>
    <property type="match status" value="1"/>
</dbReference>
<evidence type="ECO:0000256" key="11">
    <source>
        <dbReference type="RuleBase" id="RU003780"/>
    </source>
</evidence>
<keyword evidence="6 9" id="KW-0227">DNA damage</keyword>
<evidence type="ECO:0000256" key="9">
    <source>
        <dbReference type="HAMAP-Rule" id="MF_00148"/>
    </source>
</evidence>
<keyword evidence="14" id="KW-1185">Reference proteome</keyword>
<dbReference type="HAMAP" id="MF_00148">
    <property type="entry name" value="UDG"/>
    <property type="match status" value="1"/>
</dbReference>
<organism evidence="13 14">
    <name type="scientific">Brevibacillus antibioticus</name>
    <dbReference type="NCBI Taxonomy" id="2570228"/>
    <lineage>
        <taxon>Bacteria</taxon>
        <taxon>Bacillati</taxon>
        <taxon>Bacillota</taxon>
        <taxon>Bacilli</taxon>
        <taxon>Bacillales</taxon>
        <taxon>Paenibacillaceae</taxon>
        <taxon>Brevibacillus</taxon>
    </lineage>
</organism>
<comment type="function">
    <text evidence="2 9 11">Excises uracil residues from the DNA which can arise as a result of misincorporation of dUMP residues by DNA polymerase or due to deamination of cytosine.</text>
</comment>
<dbReference type="FunFam" id="3.40.470.10:FF:000001">
    <property type="entry name" value="Uracil-DNA glycosylase"/>
    <property type="match status" value="1"/>
</dbReference>
<dbReference type="PROSITE" id="PS00130">
    <property type="entry name" value="U_DNA_GLYCOSYLASE"/>
    <property type="match status" value="1"/>
</dbReference>
<dbReference type="NCBIfam" id="NF003588">
    <property type="entry name" value="PRK05254.1-1"/>
    <property type="match status" value="1"/>
</dbReference>
<dbReference type="AlphaFoldDB" id="A0A4U2YCJ5"/>
<dbReference type="InterPro" id="IPR036895">
    <property type="entry name" value="Uracil-DNA_glycosylase-like_sf"/>
</dbReference>
<dbReference type="SUPFAM" id="SSF52141">
    <property type="entry name" value="Uracil-DNA glycosylase-like"/>
    <property type="match status" value="1"/>
</dbReference>
<evidence type="ECO:0000259" key="12">
    <source>
        <dbReference type="SMART" id="SM00986"/>
    </source>
</evidence>
<name>A0A4U2YCJ5_9BACL</name>
<keyword evidence="9" id="KW-0963">Cytoplasm</keyword>
<dbReference type="GO" id="GO:0004844">
    <property type="term" value="F:uracil DNA N-glycosylase activity"/>
    <property type="evidence" value="ECO:0007669"/>
    <property type="project" value="UniProtKB-UniRule"/>
</dbReference>
<dbReference type="GO" id="GO:0097510">
    <property type="term" value="P:base-excision repair, AP site formation via deaminated base removal"/>
    <property type="evidence" value="ECO:0007669"/>
    <property type="project" value="TreeGrafter"/>
</dbReference>
<gene>
    <name evidence="9" type="primary">ung</name>
    <name evidence="13" type="ORF">E8L90_25335</name>
</gene>
<evidence type="ECO:0000256" key="7">
    <source>
        <dbReference type="ARBA" id="ARBA00022801"/>
    </source>
</evidence>
<dbReference type="EC" id="3.2.2.27" evidence="4 9"/>
<dbReference type="Proteomes" id="UP000307841">
    <property type="component" value="Unassembled WGS sequence"/>
</dbReference>
<dbReference type="Gene3D" id="3.40.470.10">
    <property type="entry name" value="Uracil-DNA glycosylase-like domain"/>
    <property type="match status" value="1"/>
</dbReference>
<keyword evidence="8 9" id="KW-0234">DNA repair</keyword>
<evidence type="ECO:0000313" key="14">
    <source>
        <dbReference type="Proteomes" id="UP000307841"/>
    </source>
</evidence>
<accession>A0A4U2YCJ5</accession>
<dbReference type="NCBIfam" id="TIGR00628">
    <property type="entry name" value="ung"/>
    <property type="match status" value="1"/>
</dbReference>
<evidence type="ECO:0000256" key="4">
    <source>
        <dbReference type="ARBA" id="ARBA00012030"/>
    </source>
</evidence>
<dbReference type="NCBIfam" id="NF003591">
    <property type="entry name" value="PRK05254.1-4"/>
    <property type="match status" value="1"/>
</dbReference>
<dbReference type="SMART" id="SM00987">
    <property type="entry name" value="UreE_C"/>
    <property type="match status" value="1"/>
</dbReference>
<evidence type="ECO:0000256" key="8">
    <source>
        <dbReference type="ARBA" id="ARBA00023204"/>
    </source>
</evidence>
<dbReference type="InterPro" id="IPR005122">
    <property type="entry name" value="Uracil-DNA_glycosylase-like"/>
</dbReference>
<dbReference type="EMBL" id="SZNK01000001">
    <property type="protein sequence ID" value="TKI58450.1"/>
    <property type="molecule type" value="Genomic_DNA"/>
</dbReference>
<dbReference type="PANTHER" id="PTHR11264">
    <property type="entry name" value="URACIL-DNA GLYCOSYLASE"/>
    <property type="match status" value="1"/>
</dbReference>
<dbReference type="OrthoDB" id="9804372at2"/>
<evidence type="ECO:0000256" key="1">
    <source>
        <dbReference type="ARBA" id="ARBA00001400"/>
    </source>
</evidence>
<comment type="similarity">
    <text evidence="3 9 11">Belongs to the uracil-DNA glycosylase (UDG) superfamily. UNG family.</text>
</comment>
<dbReference type="InterPro" id="IPR018085">
    <property type="entry name" value="Ura-DNA_Glyclase_AS"/>
</dbReference>
<comment type="catalytic activity">
    <reaction evidence="1 9 11">
        <text>Hydrolyzes single-stranded DNA or mismatched double-stranded DNA and polynucleotides, releasing free uracil.</text>
        <dbReference type="EC" id="3.2.2.27"/>
    </reaction>
</comment>
<keyword evidence="7 9" id="KW-0378">Hydrolase</keyword>
<evidence type="ECO:0000256" key="6">
    <source>
        <dbReference type="ARBA" id="ARBA00022763"/>
    </source>
</evidence>
<dbReference type="Pfam" id="PF03167">
    <property type="entry name" value="UDG"/>
    <property type="match status" value="1"/>
</dbReference>
<dbReference type="NCBIfam" id="NF003589">
    <property type="entry name" value="PRK05254.1-2"/>
    <property type="match status" value="1"/>
</dbReference>
<feature type="domain" description="Uracil-DNA glycosylase-like" evidence="12">
    <location>
        <begin position="50"/>
        <end position="210"/>
    </location>
</feature>
<evidence type="ECO:0000256" key="3">
    <source>
        <dbReference type="ARBA" id="ARBA00008184"/>
    </source>
</evidence>
<dbReference type="InterPro" id="IPR002043">
    <property type="entry name" value="UDG_fam1"/>
</dbReference>
<reference evidence="13 14" key="1">
    <citation type="submission" date="2019-04" db="EMBL/GenBank/DDBJ databases">
        <title>Whole genome sequencing of Brevibacillus sp. TGS2-1.</title>
        <authorList>
            <person name="Choi A."/>
        </authorList>
    </citation>
    <scope>NUCLEOTIDE SEQUENCE [LARGE SCALE GENOMIC DNA]</scope>
    <source>
        <strain evidence="13 14">TGS2-1</strain>
    </source>
</reference>
<keyword evidence="13" id="KW-0326">Glycosidase</keyword>
<sequence>MTTILQNDWAPVLADEFEKPYYVKLRQTLKEEYQTQTIYPDMFHIFTALHLTEYQNAKVVILGQDPYHGPGQAHGLSFSVKPGIKPPPSLVNIYKELKSDVGFEIPQHGYLNHWAKQGVMMLNTVLTVRRGTPNSHKDIGWETFTDRIIHLLNDRETPLVFILWGKHAQEKAAFIDRNKHFVIASPHPSPFSANRGFFGSRPFSRTNEFLRSRGLQEIDWQLPMQVAEEEE</sequence>
<comment type="subcellular location">
    <subcellularLocation>
        <location evidence="9">Cytoplasm</location>
    </subcellularLocation>
</comment>
<evidence type="ECO:0000313" key="13">
    <source>
        <dbReference type="EMBL" id="TKI58450.1"/>
    </source>
</evidence>
<dbReference type="NCBIfam" id="NF003592">
    <property type="entry name" value="PRK05254.1-5"/>
    <property type="match status" value="1"/>
</dbReference>
<evidence type="ECO:0000256" key="2">
    <source>
        <dbReference type="ARBA" id="ARBA00002631"/>
    </source>
</evidence>
<evidence type="ECO:0000256" key="5">
    <source>
        <dbReference type="ARBA" id="ARBA00018429"/>
    </source>
</evidence>
<evidence type="ECO:0000256" key="10">
    <source>
        <dbReference type="PROSITE-ProRule" id="PRU10072"/>
    </source>
</evidence>
<dbReference type="PANTHER" id="PTHR11264:SF0">
    <property type="entry name" value="URACIL-DNA GLYCOSYLASE"/>
    <property type="match status" value="1"/>
</dbReference>
<protein>
    <recommendedName>
        <fullName evidence="5 9">Uracil-DNA glycosylase</fullName>
        <shortName evidence="9">UDG</shortName>
        <ecNumber evidence="4 9">3.2.2.27</ecNumber>
    </recommendedName>
</protein>
<feature type="active site" description="Proton acceptor" evidence="9 10">
    <location>
        <position position="65"/>
    </location>
</feature>